<keyword evidence="3 4" id="KW-0720">Serine protease</keyword>
<dbReference type="OrthoDB" id="47548at2759"/>
<comment type="caution">
    <text evidence="6">The sequence shown here is derived from an EMBL/GenBank/DDBJ whole genome shotgun (WGS) entry which is preliminary data.</text>
</comment>
<evidence type="ECO:0000256" key="1">
    <source>
        <dbReference type="ARBA" id="ARBA00022670"/>
    </source>
</evidence>
<evidence type="ECO:0000256" key="3">
    <source>
        <dbReference type="ARBA" id="ARBA00022825"/>
    </source>
</evidence>
<dbReference type="PROSITE" id="PS00138">
    <property type="entry name" value="SUBTILASE_SER"/>
    <property type="match status" value="1"/>
</dbReference>
<feature type="active site" description="Charge relay system" evidence="4">
    <location>
        <position position="198"/>
    </location>
</feature>
<dbReference type="InterPro" id="IPR000209">
    <property type="entry name" value="Peptidase_S8/S53_dom"/>
</dbReference>
<accession>A0A9K3LKJ2</accession>
<dbReference type="Pfam" id="PF00082">
    <property type="entry name" value="Peptidase_S8"/>
    <property type="match status" value="2"/>
</dbReference>
<evidence type="ECO:0000313" key="6">
    <source>
        <dbReference type="EMBL" id="KAG7364084.1"/>
    </source>
</evidence>
<evidence type="ECO:0000313" key="7">
    <source>
        <dbReference type="Proteomes" id="UP000693970"/>
    </source>
</evidence>
<evidence type="ECO:0000259" key="5">
    <source>
        <dbReference type="Pfam" id="PF00082"/>
    </source>
</evidence>
<dbReference type="InterPro" id="IPR050131">
    <property type="entry name" value="Peptidase_S8_subtilisin-like"/>
</dbReference>
<dbReference type="PROSITE" id="PS51892">
    <property type="entry name" value="SUBTILASE"/>
    <property type="match status" value="1"/>
</dbReference>
<dbReference type="PANTHER" id="PTHR43806:SF11">
    <property type="entry name" value="CEREVISIN-RELATED"/>
    <property type="match status" value="1"/>
</dbReference>
<dbReference type="EMBL" id="JAGRRH010000009">
    <property type="protein sequence ID" value="KAG7364084.1"/>
    <property type="molecule type" value="Genomic_DNA"/>
</dbReference>
<dbReference type="PROSITE" id="PS00137">
    <property type="entry name" value="SUBTILASE_HIS"/>
    <property type="match status" value="1"/>
</dbReference>
<feature type="active site" description="Charge relay system" evidence="4">
    <location>
        <position position="486"/>
    </location>
</feature>
<feature type="domain" description="Peptidase S8/S53" evidence="5">
    <location>
        <begin position="155"/>
        <end position="344"/>
    </location>
</feature>
<dbReference type="InterPro" id="IPR023827">
    <property type="entry name" value="Peptidase_S8_Asp-AS"/>
</dbReference>
<sequence length="566" mass="60509">MVLVFSILCGAIVHTNRLRGSSSSDISESAAADETTNIDSFFREQSILLNPPRYFARYHGSQGRQLVQRCASKVIEDDDNTDFTIFESVGGSESIPCLDMLKQSADVLSVEEDYPAWAFASVADRTLAYQSIRHLKEQIPWGIIETQADSLEQGGANVTICVVDTGVAAKHPDLHTSRITGVDRGDRNWKWDQDRAGHGTHVAGTITAVAGNNIGVRGVGNFQLMVVRALGDSATGYESDIWKAVQICIDKKVDIINLSLGTAQMSTYAKDLYTKAVEEYGIIMVAAAGNSADTTKYYPASHPSVISVGAINMAGKRFFSSVSNDQIELVAPGEQILSTAVATHAVHTPDGFAFPANRVVGVPNYAVTGDLVTCKAGSTCNDAKDGGICLIDISSAKSSLEDVMMGCKNGGGAGAVFYNSDKPLDKIDSIYVMGQDAIPVIAVSKNTGLTLTQNLEDSKDSTYEVVIGDSGGDNVEYIWQNMSGTSMATPHVSASLALLKSHFPDCSNHQLRYALALKAQHPDGGCNQEYGYGVIKVKDAFEWLGGKDGCDWDVPHRSAGGCTTLD</sequence>
<dbReference type="GO" id="GO:0006508">
    <property type="term" value="P:proteolysis"/>
    <property type="evidence" value="ECO:0007669"/>
    <property type="project" value="UniProtKB-KW"/>
</dbReference>
<gene>
    <name evidence="6" type="ORF">IV203_037286</name>
</gene>
<feature type="active site" description="Charge relay system" evidence="4">
    <location>
        <position position="164"/>
    </location>
</feature>
<evidence type="ECO:0000256" key="4">
    <source>
        <dbReference type="PROSITE-ProRule" id="PRU01240"/>
    </source>
</evidence>
<protein>
    <submittedName>
        <fullName evidence="6">Cold-active alkaline serine protease</fullName>
    </submittedName>
</protein>
<comment type="similarity">
    <text evidence="4">Belongs to the peptidase S8 family.</text>
</comment>
<reference evidence="6" key="1">
    <citation type="journal article" date="2021" name="Sci. Rep.">
        <title>Diploid genomic architecture of Nitzschia inconspicua, an elite biomass production diatom.</title>
        <authorList>
            <person name="Oliver A."/>
            <person name="Podell S."/>
            <person name="Pinowska A."/>
            <person name="Traller J.C."/>
            <person name="Smith S.R."/>
            <person name="McClure R."/>
            <person name="Beliaev A."/>
            <person name="Bohutskyi P."/>
            <person name="Hill E.A."/>
            <person name="Rabines A."/>
            <person name="Zheng H."/>
            <person name="Allen L.Z."/>
            <person name="Kuo A."/>
            <person name="Grigoriev I.V."/>
            <person name="Allen A.E."/>
            <person name="Hazlebeck D."/>
            <person name="Allen E.E."/>
        </authorList>
    </citation>
    <scope>NUCLEOTIDE SEQUENCE</scope>
    <source>
        <strain evidence="6">Hildebrandi</strain>
    </source>
</reference>
<name>A0A9K3LKJ2_9STRA</name>
<dbReference type="PROSITE" id="PS00136">
    <property type="entry name" value="SUBTILASE_ASP"/>
    <property type="match status" value="1"/>
</dbReference>
<dbReference type="Proteomes" id="UP000693970">
    <property type="component" value="Unassembled WGS sequence"/>
</dbReference>
<proteinExistence type="inferred from homology"/>
<keyword evidence="7" id="KW-1185">Reference proteome</keyword>
<dbReference type="GO" id="GO:0004252">
    <property type="term" value="F:serine-type endopeptidase activity"/>
    <property type="evidence" value="ECO:0007669"/>
    <property type="project" value="UniProtKB-UniRule"/>
</dbReference>
<organism evidence="6 7">
    <name type="scientific">Nitzschia inconspicua</name>
    <dbReference type="NCBI Taxonomy" id="303405"/>
    <lineage>
        <taxon>Eukaryota</taxon>
        <taxon>Sar</taxon>
        <taxon>Stramenopiles</taxon>
        <taxon>Ochrophyta</taxon>
        <taxon>Bacillariophyta</taxon>
        <taxon>Bacillariophyceae</taxon>
        <taxon>Bacillariophycidae</taxon>
        <taxon>Bacillariales</taxon>
        <taxon>Bacillariaceae</taxon>
        <taxon>Nitzschia</taxon>
    </lineage>
</organism>
<dbReference type="InterPro" id="IPR022398">
    <property type="entry name" value="Peptidase_S8_His-AS"/>
</dbReference>
<dbReference type="InterPro" id="IPR023828">
    <property type="entry name" value="Peptidase_S8_Ser-AS"/>
</dbReference>
<keyword evidence="2 4" id="KW-0378">Hydrolase</keyword>
<dbReference type="AlphaFoldDB" id="A0A9K3LKJ2"/>
<feature type="domain" description="Peptidase S8/S53" evidence="5">
    <location>
        <begin position="479"/>
        <end position="533"/>
    </location>
</feature>
<evidence type="ECO:0000256" key="2">
    <source>
        <dbReference type="ARBA" id="ARBA00022801"/>
    </source>
</evidence>
<dbReference type="PANTHER" id="PTHR43806">
    <property type="entry name" value="PEPTIDASE S8"/>
    <property type="match status" value="1"/>
</dbReference>
<keyword evidence="1 4" id="KW-0645">Protease</keyword>
<dbReference type="GO" id="GO:0005615">
    <property type="term" value="C:extracellular space"/>
    <property type="evidence" value="ECO:0007669"/>
    <property type="project" value="TreeGrafter"/>
</dbReference>
<reference evidence="6" key="2">
    <citation type="submission" date="2021-04" db="EMBL/GenBank/DDBJ databases">
        <authorList>
            <person name="Podell S."/>
        </authorList>
    </citation>
    <scope>NUCLEOTIDE SEQUENCE</scope>
    <source>
        <strain evidence="6">Hildebrandi</strain>
    </source>
</reference>